<dbReference type="AlphaFoldDB" id="A0A6A6MB44"/>
<keyword evidence="2" id="KW-1185">Reference proteome</keyword>
<dbReference type="Proteomes" id="UP000467840">
    <property type="component" value="Chromosome 14"/>
</dbReference>
<gene>
    <name evidence="1" type="ORF">GH714_001157</name>
</gene>
<sequence length="99" mass="11668">METELEVDPIQVDLLHGKAYSDWGHASDAVSVYDQLISSHPNHFWVYLAKCDLIHRNFQINFTYICFEKRLPMTTCGDEQAYFFAPEKVRALEDRWARK</sequence>
<accession>A0A6A6MB44</accession>
<evidence type="ECO:0000313" key="1">
    <source>
        <dbReference type="EMBL" id="KAF2309199.1"/>
    </source>
</evidence>
<organism evidence="1 2">
    <name type="scientific">Hevea brasiliensis</name>
    <name type="common">Para rubber tree</name>
    <name type="synonym">Siphonia brasiliensis</name>
    <dbReference type="NCBI Taxonomy" id="3981"/>
    <lineage>
        <taxon>Eukaryota</taxon>
        <taxon>Viridiplantae</taxon>
        <taxon>Streptophyta</taxon>
        <taxon>Embryophyta</taxon>
        <taxon>Tracheophyta</taxon>
        <taxon>Spermatophyta</taxon>
        <taxon>Magnoliopsida</taxon>
        <taxon>eudicotyledons</taxon>
        <taxon>Gunneridae</taxon>
        <taxon>Pentapetalae</taxon>
        <taxon>rosids</taxon>
        <taxon>fabids</taxon>
        <taxon>Malpighiales</taxon>
        <taxon>Euphorbiaceae</taxon>
        <taxon>Crotonoideae</taxon>
        <taxon>Micrandreae</taxon>
        <taxon>Hevea</taxon>
    </lineage>
</organism>
<comment type="caution">
    <text evidence="1">The sequence shown here is derived from an EMBL/GenBank/DDBJ whole genome shotgun (WGS) entry which is preliminary data.</text>
</comment>
<protein>
    <submittedName>
        <fullName evidence="1">Uncharacterized protein</fullName>
    </submittedName>
</protein>
<dbReference type="EMBL" id="JAAGAX010000006">
    <property type="protein sequence ID" value="KAF2309199.1"/>
    <property type="molecule type" value="Genomic_DNA"/>
</dbReference>
<name>A0A6A6MB44_HEVBR</name>
<proteinExistence type="predicted"/>
<dbReference type="SUPFAM" id="SSF48452">
    <property type="entry name" value="TPR-like"/>
    <property type="match status" value="1"/>
</dbReference>
<evidence type="ECO:0000313" key="2">
    <source>
        <dbReference type="Proteomes" id="UP000467840"/>
    </source>
</evidence>
<reference evidence="1 2" key="1">
    <citation type="journal article" date="2020" name="Mol. Plant">
        <title>The Chromosome-Based Rubber Tree Genome Provides New Insights into Spurge Genome Evolution and Rubber Biosynthesis.</title>
        <authorList>
            <person name="Liu J."/>
            <person name="Shi C."/>
            <person name="Shi C.C."/>
            <person name="Li W."/>
            <person name="Zhang Q.J."/>
            <person name="Zhang Y."/>
            <person name="Li K."/>
            <person name="Lu H.F."/>
            <person name="Shi C."/>
            <person name="Zhu S.T."/>
            <person name="Xiao Z.Y."/>
            <person name="Nan H."/>
            <person name="Yue Y."/>
            <person name="Zhu X.G."/>
            <person name="Wu Y."/>
            <person name="Hong X.N."/>
            <person name="Fan G.Y."/>
            <person name="Tong Y."/>
            <person name="Zhang D."/>
            <person name="Mao C.L."/>
            <person name="Liu Y.L."/>
            <person name="Hao S.J."/>
            <person name="Liu W.Q."/>
            <person name="Lv M.Q."/>
            <person name="Zhang H.B."/>
            <person name="Liu Y."/>
            <person name="Hu-Tang G.R."/>
            <person name="Wang J.P."/>
            <person name="Wang J.H."/>
            <person name="Sun Y.H."/>
            <person name="Ni S.B."/>
            <person name="Chen W.B."/>
            <person name="Zhang X.C."/>
            <person name="Jiao Y.N."/>
            <person name="Eichler E.E."/>
            <person name="Li G.H."/>
            <person name="Liu X."/>
            <person name="Gao L.Z."/>
        </authorList>
    </citation>
    <scope>NUCLEOTIDE SEQUENCE [LARGE SCALE GENOMIC DNA]</scope>
    <source>
        <strain evidence="2">cv. GT1</strain>
        <tissue evidence="1">Leaf</tissue>
    </source>
</reference>
<dbReference type="InterPro" id="IPR011990">
    <property type="entry name" value="TPR-like_helical_dom_sf"/>
</dbReference>